<sequence length="96" mass="11469">MSLRTPPRDSYFFKHYFGCLEKVEKKKSGEERSPQGHRAAAKCIYMHTHICTNKQTHAFFAMPPFLRRPRKSRSEVKSLRSDKRFKMKRQTDIQHV</sequence>
<feature type="compositionally biased region" description="Basic and acidic residues" evidence="1">
    <location>
        <begin position="72"/>
        <end position="96"/>
    </location>
</feature>
<evidence type="ECO:0000256" key="1">
    <source>
        <dbReference type="SAM" id="MobiDB-lite"/>
    </source>
</evidence>
<proteinExistence type="predicted"/>
<dbReference type="Proteomes" id="UP000053562">
    <property type="component" value="Unassembled WGS sequence"/>
</dbReference>
<protein>
    <submittedName>
        <fullName evidence="2">Uncharacterized protein</fullName>
    </submittedName>
</protein>
<name>A0A0J9S7V3_PLAVI</name>
<accession>A0A0J9S7V3</accession>
<dbReference type="AlphaFoldDB" id="A0A0J9S7V3"/>
<reference evidence="2 3" key="1">
    <citation type="submission" date="2011-08" db="EMBL/GenBank/DDBJ databases">
        <title>The Genome Sequence of Plasmodium vivax India VII.</title>
        <authorList>
            <consortium name="The Broad Institute Genome Sequencing Platform"/>
            <consortium name="The Broad Institute Genome Sequencing Center for Infectious Disease"/>
            <person name="Neafsey D."/>
            <person name="Carlton J."/>
            <person name="Barnwell J."/>
            <person name="Collins W."/>
            <person name="Escalante A."/>
            <person name="Mullikin J."/>
            <person name="Saul A."/>
            <person name="Guigo R."/>
            <person name="Camara F."/>
            <person name="Young S.K."/>
            <person name="Zeng Q."/>
            <person name="Gargeya S."/>
            <person name="Fitzgerald M."/>
            <person name="Haas B."/>
            <person name="Abouelleil A."/>
            <person name="Alvarado L."/>
            <person name="Arachchi H.M."/>
            <person name="Berlin A."/>
            <person name="Brown A."/>
            <person name="Chapman S.B."/>
            <person name="Chen Z."/>
            <person name="Dunbar C."/>
            <person name="Freedman E."/>
            <person name="Gearin G."/>
            <person name="Gellesch M."/>
            <person name="Goldberg J."/>
            <person name="Griggs A."/>
            <person name="Gujja S."/>
            <person name="Heiman D."/>
            <person name="Howarth C."/>
            <person name="Larson L."/>
            <person name="Lui A."/>
            <person name="MacDonald P.J.P."/>
            <person name="Montmayeur A."/>
            <person name="Murphy C."/>
            <person name="Neiman D."/>
            <person name="Pearson M."/>
            <person name="Priest M."/>
            <person name="Roberts A."/>
            <person name="Saif S."/>
            <person name="Shea T."/>
            <person name="Shenoy N."/>
            <person name="Sisk P."/>
            <person name="Stolte C."/>
            <person name="Sykes S."/>
            <person name="Wortman J."/>
            <person name="Nusbaum C."/>
            <person name="Birren B."/>
        </authorList>
    </citation>
    <scope>NUCLEOTIDE SEQUENCE [LARGE SCALE GENOMIC DNA]</scope>
    <source>
        <strain evidence="2 3">India VII</strain>
    </source>
</reference>
<evidence type="ECO:0000313" key="2">
    <source>
        <dbReference type="EMBL" id="KMZ78809.1"/>
    </source>
</evidence>
<feature type="region of interest" description="Disordered" evidence="1">
    <location>
        <begin position="70"/>
        <end position="96"/>
    </location>
</feature>
<gene>
    <name evidence="2" type="ORF">PVIIG_00204</name>
</gene>
<evidence type="ECO:0000313" key="3">
    <source>
        <dbReference type="Proteomes" id="UP000053562"/>
    </source>
</evidence>
<organism evidence="2 3">
    <name type="scientific">Plasmodium vivax India VII</name>
    <dbReference type="NCBI Taxonomy" id="1077284"/>
    <lineage>
        <taxon>Eukaryota</taxon>
        <taxon>Sar</taxon>
        <taxon>Alveolata</taxon>
        <taxon>Apicomplexa</taxon>
        <taxon>Aconoidasida</taxon>
        <taxon>Haemosporida</taxon>
        <taxon>Plasmodiidae</taxon>
        <taxon>Plasmodium</taxon>
        <taxon>Plasmodium (Plasmodium)</taxon>
    </lineage>
</organism>
<dbReference type="EMBL" id="KQ234361">
    <property type="protein sequence ID" value="KMZ78809.1"/>
    <property type="molecule type" value="Genomic_DNA"/>
</dbReference>